<name>A0A0F8WFA7_9ZZZZ</name>
<protein>
    <submittedName>
        <fullName evidence="1">Uncharacterized protein</fullName>
    </submittedName>
</protein>
<proteinExistence type="predicted"/>
<reference evidence="1" key="1">
    <citation type="journal article" date="2015" name="Nature">
        <title>Complex archaea that bridge the gap between prokaryotes and eukaryotes.</title>
        <authorList>
            <person name="Spang A."/>
            <person name="Saw J.H."/>
            <person name="Jorgensen S.L."/>
            <person name="Zaremba-Niedzwiedzka K."/>
            <person name="Martijn J."/>
            <person name="Lind A.E."/>
            <person name="van Eijk R."/>
            <person name="Schleper C."/>
            <person name="Guy L."/>
            <person name="Ettema T.J."/>
        </authorList>
    </citation>
    <scope>NUCLEOTIDE SEQUENCE</scope>
</reference>
<dbReference type="EMBL" id="LAZR01069893">
    <property type="protein sequence ID" value="KKK46815.1"/>
    <property type="molecule type" value="Genomic_DNA"/>
</dbReference>
<comment type="caution">
    <text evidence="1">The sequence shown here is derived from an EMBL/GenBank/DDBJ whole genome shotgun (WGS) entry which is preliminary data.</text>
</comment>
<sequence length="58" mass="6598">MEELALEFGLPQSWIDENLKGIKRGVEAMKAGRVKPWEQVMQELNIENDEAGRGDFGH</sequence>
<accession>A0A0F8WFA7</accession>
<organism evidence="1">
    <name type="scientific">marine sediment metagenome</name>
    <dbReference type="NCBI Taxonomy" id="412755"/>
    <lineage>
        <taxon>unclassified sequences</taxon>
        <taxon>metagenomes</taxon>
        <taxon>ecological metagenomes</taxon>
    </lineage>
</organism>
<dbReference type="AlphaFoldDB" id="A0A0F8WFA7"/>
<gene>
    <name evidence="1" type="ORF">LCGC14_3161490</name>
</gene>
<evidence type="ECO:0000313" key="1">
    <source>
        <dbReference type="EMBL" id="KKK46815.1"/>
    </source>
</evidence>